<dbReference type="GO" id="GO:0015658">
    <property type="term" value="F:branched-chain amino acid transmembrane transporter activity"/>
    <property type="evidence" value="ECO:0007669"/>
    <property type="project" value="InterPro"/>
</dbReference>
<evidence type="ECO:0000256" key="5">
    <source>
        <dbReference type="ARBA" id="ARBA00023136"/>
    </source>
</evidence>
<dbReference type="InterPro" id="IPR001851">
    <property type="entry name" value="ABC_transp_permease"/>
</dbReference>
<name>A0A2S7TXZ2_9BACT</name>
<evidence type="ECO:0000256" key="2">
    <source>
        <dbReference type="ARBA" id="ARBA00022475"/>
    </source>
</evidence>
<sequence length="385" mass="42771">MKSQSTPTLTPNEGFLDKLLSGRSSFLSYSLLALILVVILPLTLSEFRLNMCGKYLCYSFCCIGLVLCWGHAGILSLGQGLYFGLGGYSMAMFLKLEASDLESTKIQTTPGIPDFMDWNQLTELPWFWQPYHSFTLTLLLIIILPILLATLLSFFYFKGRVTGVVFAILTQSMVACAWYFIVGNQGFFGGINGMTDLKTLNGWDIREPSSQKILYFITVACLFGCLFFSKWILNSRLGRVLSAQRDKEERVRFSGYDLTAFRVFIFAVAGVLASIGGALFTLQVGFMSPNLIGVVPSIDLIIYTAVGGRLCIVGAVYGSLLVNTARTLFSEAYPTLWVFIYGALFIIIVLALPKGIAGIWSDHLRVRVRSLLKLDKKDKPEKLTT</sequence>
<dbReference type="RefSeq" id="WP_105041676.1">
    <property type="nucleotide sequence ID" value="NZ_MQWA01000001.1"/>
</dbReference>
<evidence type="ECO:0000256" key="1">
    <source>
        <dbReference type="ARBA" id="ARBA00004651"/>
    </source>
</evidence>
<feature type="transmembrane region" description="Helical" evidence="6">
    <location>
        <begin position="334"/>
        <end position="352"/>
    </location>
</feature>
<dbReference type="PANTHER" id="PTHR30482:SF4">
    <property type="entry name" value="SLR1201 PROTEIN"/>
    <property type="match status" value="1"/>
</dbReference>
<dbReference type="GO" id="GO:0005886">
    <property type="term" value="C:plasma membrane"/>
    <property type="evidence" value="ECO:0007669"/>
    <property type="project" value="UniProtKB-SubCell"/>
</dbReference>
<dbReference type="InterPro" id="IPR017778">
    <property type="entry name" value="ABC_transptr_urea_perm_UrtC"/>
</dbReference>
<feature type="transmembrane region" description="Helical" evidence="6">
    <location>
        <begin position="26"/>
        <end position="44"/>
    </location>
</feature>
<evidence type="ECO:0000313" key="7">
    <source>
        <dbReference type="EMBL" id="PQJ27190.1"/>
    </source>
</evidence>
<dbReference type="AlphaFoldDB" id="A0A2S7TXZ2"/>
<dbReference type="NCBIfam" id="TIGR03408">
    <property type="entry name" value="urea_trans_UrtC"/>
    <property type="match status" value="1"/>
</dbReference>
<dbReference type="InterPro" id="IPR043428">
    <property type="entry name" value="LivM-like"/>
</dbReference>
<dbReference type="CDD" id="cd06581">
    <property type="entry name" value="TM_PBP1_LivM_like"/>
    <property type="match status" value="1"/>
</dbReference>
<feature type="transmembrane region" description="Helical" evidence="6">
    <location>
        <begin position="134"/>
        <end position="157"/>
    </location>
</feature>
<dbReference type="Proteomes" id="UP000239907">
    <property type="component" value="Unassembled WGS sequence"/>
</dbReference>
<keyword evidence="5 6" id="KW-0472">Membrane</keyword>
<feature type="transmembrane region" description="Helical" evidence="6">
    <location>
        <begin position="254"/>
        <end position="280"/>
    </location>
</feature>
<dbReference type="PANTHER" id="PTHR30482">
    <property type="entry name" value="HIGH-AFFINITY BRANCHED-CHAIN AMINO ACID TRANSPORT SYSTEM PERMEASE"/>
    <property type="match status" value="1"/>
</dbReference>
<evidence type="ECO:0000313" key="8">
    <source>
        <dbReference type="Proteomes" id="UP000239907"/>
    </source>
</evidence>
<keyword evidence="3 6" id="KW-0812">Transmembrane</keyword>
<reference evidence="7 8" key="1">
    <citation type="submission" date="2016-12" db="EMBL/GenBank/DDBJ databases">
        <title>Study of bacterial adaptation to deep sea.</title>
        <authorList>
            <person name="Song J."/>
            <person name="Yoshizawa S."/>
            <person name="Kogure K."/>
        </authorList>
    </citation>
    <scope>NUCLEOTIDE SEQUENCE [LARGE SCALE GENOMIC DNA]</scope>
    <source>
        <strain evidence="7 8">SAORIC-165</strain>
    </source>
</reference>
<evidence type="ECO:0000256" key="3">
    <source>
        <dbReference type="ARBA" id="ARBA00022692"/>
    </source>
</evidence>
<keyword evidence="4 6" id="KW-1133">Transmembrane helix</keyword>
<evidence type="ECO:0000256" key="4">
    <source>
        <dbReference type="ARBA" id="ARBA00022989"/>
    </source>
</evidence>
<feature type="transmembrane region" description="Helical" evidence="6">
    <location>
        <begin position="164"/>
        <end position="181"/>
    </location>
</feature>
<accession>A0A2S7TXZ2</accession>
<keyword evidence="8" id="KW-1185">Reference proteome</keyword>
<comment type="subcellular location">
    <subcellularLocation>
        <location evidence="1">Cell membrane</location>
        <topology evidence="1">Multi-pass membrane protein</topology>
    </subcellularLocation>
</comment>
<feature type="transmembrane region" description="Helical" evidence="6">
    <location>
        <begin position="300"/>
        <end position="322"/>
    </location>
</feature>
<comment type="caution">
    <text evidence="7">The sequence shown here is derived from an EMBL/GenBank/DDBJ whole genome shotgun (WGS) entry which is preliminary data.</text>
</comment>
<evidence type="ECO:0000256" key="6">
    <source>
        <dbReference type="SAM" id="Phobius"/>
    </source>
</evidence>
<dbReference type="EMBL" id="MQWA01000001">
    <property type="protein sequence ID" value="PQJ27190.1"/>
    <property type="molecule type" value="Genomic_DNA"/>
</dbReference>
<protein>
    <submittedName>
        <fullName evidence="7">Urea ABC transporter permease subunit UrtC</fullName>
    </submittedName>
</protein>
<organism evidence="7 8">
    <name type="scientific">Rubritalea profundi</name>
    <dbReference type="NCBI Taxonomy" id="1658618"/>
    <lineage>
        <taxon>Bacteria</taxon>
        <taxon>Pseudomonadati</taxon>
        <taxon>Verrucomicrobiota</taxon>
        <taxon>Verrucomicrobiia</taxon>
        <taxon>Verrucomicrobiales</taxon>
        <taxon>Rubritaleaceae</taxon>
        <taxon>Rubritalea</taxon>
    </lineage>
</organism>
<gene>
    <name evidence="7" type="ORF">BSZ32_00865</name>
</gene>
<dbReference type="Pfam" id="PF02653">
    <property type="entry name" value="BPD_transp_2"/>
    <property type="match status" value="1"/>
</dbReference>
<proteinExistence type="predicted"/>
<dbReference type="OrthoDB" id="9789927at2"/>
<keyword evidence="2" id="KW-1003">Cell membrane</keyword>
<feature type="transmembrane region" description="Helical" evidence="6">
    <location>
        <begin position="56"/>
        <end position="85"/>
    </location>
</feature>
<feature type="transmembrane region" description="Helical" evidence="6">
    <location>
        <begin position="213"/>
        <end position="233"/>
    </location>
</feature>